<dbReference type="EMBL" id="CAJVQB010008422">
    <property type="protein sequence ID" value="CAG8718637.1"/>
    <property type="molecule type" value="Genomic_DNA"/>
</dbReference>
<name>A0ABN7V1Q3_GIGMA</name>
<evidence type="ECO:0000313" key="1">
    <source>
        <dbReference type="EMBL" id="CAG8718637.1"/>
    </source>
</evidence>
<gene>
    <name evidence="1" type="ORF">GMARGA_LOCUS13329</name>
</gene>
<feature type="non-terminal residue" evidence="1">
    <location>
        <position position="1"/>
    </location>
</feature>
<accession>A0ABN7V1Q3</accession>
<proteinExistence type="predicted"/>
<keyword evidence="2" id="KW-1185">Reference proteome</keyword>
<comment type="caution">
    <text evidence="1">The sequence shown here is derived from an EMBL/GenBank/DDBJ whole genome shotgun (WGS) entry which is preliminary data.</text>
</comment>
<reference evidence="1 2" key="1">
    <citation type="submission" date="2021-06" db="EMBL/GenBank/DDBJ databases">
        <authorList>
            <person name="Kallberg Y."/>
            <person name="Tangrot J."/>
            <person name="Rosling A."/>
        </authorList>
    </citation>
    <scope>NUCLEOTIDE SEQUENCE [LARGE SCALE GENOMIC DNA]</scope>
    <source>
        <strain evidence="1 2">120-4 pot B 10/14</strain>
    </source>
</reference>
<organism evidence="1 2">
    <name type="scientific">Gigaspora margarita</name>
    <dbReference type="NCBI Taxonomy" id="4874"/>
    <lineage>
        <taxon>Eukaryota</taxon>
        <taxon>Fungi</taxon>
        <taxon>Fungi incertae sedis</taxon>
        <taxon>Mucoromycota</taxon>
        <taxon>Glomeromycotina</taxon>
        <taxon>Glomeromycetes</taxon>
        <taxon>Diversisporales</taxon>
        <taxon>Gigasporaceae</taxon>
        <taxon>Gigaspora</taxon>
    </lineage>
</organism>
<dbReference type="Proteomes" id="UP000789901">
    <property type="component" value="Unassembled WGS sequence"/>
</dbReference>
<protein>
    <submittedName>
        <fullName evidence="1">20109_t:CDS:1</fullName>
    </submittedName>
</protein>
<sequence length="44" mass="5003">SGLKEEAALADLRGLDQKKEKYSDLFCSVLFLNYDLYLVADFLS</sequence>
<evidence type="ECO:0000313" key="2">
    <source>
        <dbReference type="Proteomes" id="UP000789901"/>
    </source>
</evidence>